<dbReference type="SMART" id="SM00192">
    <property type="entry name" value="LDLa"/>
    <property type="match status" value="1"/>
</dbReference>
<feature type="disulfide bond" evidence="2">
    <location>
        <begin position="253"/>
        <end position="271"/>
    </location>
</feature>
<accession>A0AAN8Q335</accession>
<dbReference type="PANTHER" id="PTHR46908:SF8">
    <property type="entry name" value="C-TYPE LECTIN DOMAIN-CONTAINING PROTEIN"/>
    <property type="match status" value="1"/>
</dbReference>
<feature type="domain" description="CUB" evidence="4">
    <location>
        <begin position="10"/>
        <end position="128"/>
    </location>
</feature>
<keyword evidence="1 2" id="KW-1015">Disulfide bond</keyword>
<feature type="disulfide bond" evidence="2">
    <location>
        <begin position="265"/>
        <end position="280"/>
    </location>
</feature>
<keyword evidence="3" id="KW-0812">Transmembrane</keyword>
<proteinExistence type="predicted"/>
<feature type="domain" description="CUB" evidence="4">
    <location>
        <begin position="130"/>
        <end position="247"/>
    </location>
</feature>
<evidence type="ECO:0000313" key="6">
    <source>
        <dbReference type="Proteomes" id="UP001347796"/>
    </source>
</evidence>
<organism evidence="5 6">
    <name type="scientific">Patella caerulea</name>
    <name type="common">Rayed Mediterranean limpet</name>
    <dbReference type="NCBI Taxonomy" id="87958"/>
    <lineage>
        <taxon>Eukaryota</taxon>
        <taxon>Metazoa</taxon>
        <taxon>Spiralia</taxon>
        <taxon>Lophotrochozoa</taxon>
        <taxon>Mollusca</taxon>
        <taxon>Gastropoda</taxon>
        <taxon>Patellogastropoda</taxon>
        <taxon>Patelloidea</taxon>
        <taxon>Patellidae</taxon>
        <taxon>Patella</taxon>
    </lineage>
</organism>
<dbReference type="PANTHER" id="PTHR46908">
    <property type="entry name" value="CUBILIN-LIKE PROTEIN"/>
    <property type="match status" value="1"/>
</dbReference>
<keyword evidence="3" id="KW-0472">Membrane</keyword>
<protein>
    <recommendedName>
        <fullName evidence="4">CUB domain-containing protein</fullName>
    </recommendedName>
</protein>
<dbReference type="Gene3D" id="4.10.1220.10">
    <property type="entry name" value="EGF-type module"/>
    <property type="match status" value="1"/>
</dbReference>
<dbReference type="PROSITE" id="PS01180">
    <property type="entry name" value="CUB"/>
    <property type="match status" value="2"/>
</dbReference>
<keyword evidence="3" id="KW-1133">Transmembrane helix</keyword>
<keyword evidence="6" id="KW-1185">Reference proteome</keyword>
<dbReference type="InterPro" id="IPR036055">
    <property type="entry name" value="LDL_receptor-like_sf"/>
</dbReference>
<dbReference type="InterPro" id="IPR000859">
    <property type="entry name" value="CUB_dom"/>
</dbReference>
<dbReference type="PROSITE" id="PS50068">
    <property type="entry name" value="LDLRA_2"/>
    <property type="match status" value="1"/>
</dbReference>
<reference evidence="5 6" key="1">
    <citation type="submission" date="2024-01" db="EMBL/GenBank/DDBJ databases">
        <title>The genome of the rayed Mediterranean limpet Patella caerulea (Linnaeus, 1758).</title>
        <authorList>
            <person name="Anh-Thu Weber A."/>
            <person name="Halstead-Nussloch G."/>
        </authorList>
    </citation>
    <scope>NUCLEOTIDE SEQUENCE [LARGE SCALE GENOMIC DNA]</scope>
    <source>
        <strain evidence="5">AATW-2023a</strain>
        <tissue evidence="5">Whole specimen</tissue>
    </source>
</reference>
<feature type="transmembrane region" description="Helical" evidence="3">
    <location>
        <begin position="305"/>
        <end position="325"/>
    </location>
</feature>
<dbReference type="EMBL" id="JAZGQO010000001">
    <property type="protein sequence ID" value="KAK6196271.1"/>
    <property type="molecule type" value="Genomic_DNA"/>
</dbReference>
<dbReference type="InterPro" id="IPR002172">
    <property type="entry name" value="LDrepeatLR_classA_rpt"/>
</dbReference>
<dbReference type="CDD" id="cd00041">
    <property type="entry name" value="CUB"/>
    <property type="match status" value="2"/>
</dbReference>
<dbReference type="InterPro" id="IPR035914">
    <property type="entry name" value="Sperma_CUB_dom_sf"/>
</dbReference>
<sequence>MAGYSTVKACNGPLSPPSGVVTSPNWPNVYPLNAECIWSDIENATTSKNKLLHVSFSKFNLPNNHSLTLTSSVDKTPKPKVLTLTGSQVPDDVIVKGVNYTLTFSSVEKKPVLQSSVGEGFVLNYKYLECGGSITTAKDVIMSPDYPKPNNKSQICAWTIHIPDTSNNKTANILQFDLILDNKNESVKSLLEIHDGGSINDPVMILSRNATLNKTRLLSRTNKLFILYDNTATGTLGLIFHMNYSTHECNIFCDNGVCLHKDWRCNGINECGDNTDEIDCKGPGPTPAPTPTPAPHKGGSGVASYWVALCLLFGIVMGVVGVIFLPRIYRRLRFRNYNTLHEVSNPVA</sequence>
<dbReference type="AlphaFoldDB" id="A0AAN8Q335"/>
<evidence type="ECO:0000256" key="2">
    <source>
        <dbReference type="PROSITE-ProRule" id="PRU00124"/>
    </source>
</evidence>
<dbReference type="SMART" id="SM00042">
    <property type="entry name" value="CUB"/>
    <property type="match status" value="2"/>
</dbReference>
<dbReference type="Proteomes" id="UP001347796">
    <property type="component" value="Unassembled WGS sequence"/>
</dbReference>
<evidence type="ECO:0000259" key="4">
    <source>
        <dbReference type="PROSITE" id="PS01180"/>
    </source>
</evidence>
<dbReference type="SUPFAM" id="SSF57424">
    <property type="entry name" value="LDL receptor-like module"/>
    <property type="match status" value="1"/>
</dbReference>
<dbReference type="Pfam" id="PF00431">
    <property type="entry name" value="CUB"/>
    <property type="match status" value="2"/>
</dbReference>
<dbReference type="SUPFAM" id="SSF49854">
    <property type="entry name" value="Spermadhesin, CUB domain"/>
    <property type="match status" value="2"/>
</dbReference>
<evidence type="ECO:0000313" key="5">
    <source>
        <dbReference type="EMBL" id="KAK6196271.1"/>
    </source>
</evidence>
<comment type="caution">
    <text evidence="2">Lacks conserved residue(s) required for the propagation of feature annotation.</text>
</comment>
<dbReference type="Pfam" id="PF00057">
    <property type="entry name" value="Ldl_recept_a"/>
    <property type="match status" value="1"/>
</dbReference>
<dbReference type="InterPro" id="IPR052129">
    <property type="entry name" value="Spermadhesin-Link_domain"/>
</dbReference>
<dbReference type="Gene3D" id="2.60.120.290">
    <property type="entry name" value="Spermadhesin, CUB domain"/>
    <property type="match status" value="2"/>
</dbReference>
<evidence type="ECO:0000256" key="1">
    <source>
        <dbReference type="ARBA" id="ARBA00023157"/>
    </source>
</evidence>
<name>A0AAN8Q335_PATCE</name>
<dbReference type="CDD" id="cd00112">
    <property type="entry name" value="LDLa"/>
    <property type="match status" value="1"/>
</dbReference>
<gene>
    <name evidence="5" type="ORF">SNE40_001524</name>
</gene>
<evidence type="ECO:0000256" key="3">
    <source>
        <dbReference type="SAM" id="Phobius"/>
    </source>
</evidence>
<comment type="caution">
    <text evidence="5">The sequence shown here is derived from an EMBL/GenBank/DDBJ whole genome shotgun (WGS) entry which is preliminary data.</text>
</comment>